<feature type="region of interest" description="Disordered" evidence="12">
    <location>
        <begin position="1"/>
        <end position="24"/>
    </location>
</feature>
<dbReference type="PROSITE" id="PS51898">
    <property type="entry name" value="TYR_RECOMBINASE"/>
    <property type="match status" value="1"/>
</dbReference>
<feature type="active site" evidence="10">
    <location>
        <position position="165"/>
    </location>
</feature>
<dbReference type="InterPro" id="IPR044068">
    <property type="entry name" value="CB"/>
</dbReference>
<evidence type="ECO:0000313" key="15">
    <source>
        <dbReference type="EMBL" id="SMF11175.1"/>
    </source>
</evidence>
<dbReference type="GO" id="GO:0003677">
    <property type="term" value="F:DNA binding"/>
    <property type="evidence" value="ECO:0007669"/>
    <property type="project" value="UniProtKB-UniRule"/>
</dbReference>
<feature type="active site" evidence="10">
    <location>
        <position position="282"/>
    </location>
</feature>
<comment type="subunit">
    <text evidence="10">Forms a cyclic heterotetrameric complex composed of two molecules of XerC and two molecules of XerD.</text>
</comment>
<dbReference type="PROSITE" id="PS51900">
    <property type="entry name" value="CB"/>
    <property type="match status" value="1"/>
</dbReference>
<dbReference type="Proteomes" id="UP000192920">
    <property type="component" value="Unassembled WGS sequence"/>
</dbReference>
<dbReference type="EMBL" id="FXAG01000005">
    <property type="protein sequence ID" value="SMF11175.1"/>
    <property type="molecule type" value="Genomic_DNA"/>
</dbReference>
<evidence type="ECO:0000256" key="4">
    <source>
        <dbReference type="ARBA" id="ARBA00022618"/>
    </source>
</evidence>
<name>A0A1Y6BH31_9NEIS</name>
<dbReference type="GO" id="GO:0009037">
    <property type="term" value="F:tyrosine-based site-specific recombinase activity"/>
    <property type="evidence" value="ECO:0007669"/>
    <property type="project" value="UniProtKB-UniRule"/>
</dbReference>
<evidence type="ECO:0000256" key="10">
    <source>
        <dbReference type="HAMAP-Rule" id="MF_01808"/>
    </source>
</evidence>
<keyword evidence="9 10" id="KW-0131">Cell cycle</keyword>
<dbReference type="Pfam" id="PF00589">
    <property type="entry name" value="Phage_integrase"/>
    <property type="match status" value="1"/>
</dbReference>
<evidence type="ECO:0000256" key="11">
    <source>
        <dbReference type="NCBIfam" id="TIGR02224"/>
    </source>
</evidence>
<keyword evidence="8 10" id="KW-0233">DNA recombination</keyword>
<dbReference type="NCBIfam" id="TIGR02224">
    <property type="entry name" value="recomb_XerC"/>
    <property type="match status" value="1"/>
</dbReference>
<keyword evidence="3 10" id="KW-0963">Cytoplasm</keyword>
<dbReference type="InterPro" id="IPR011010">
    <property type="entry name" value="DNA_brk_join_enz"/>
</dbReference>
<feature type="active site" evidence="10">
    <location>
        <position position="256"/>
    </location>
</feature>
<dbReference type="RefSeq" id="WP_085275687.1">
    <property type="nucleotide sequence ID" value="NZ_FXAG01000005.1"/>
</dbReference>
<feature type="active site" evidence="10">
    <location>
        <position position="189"/>
    </location>
</feature>
<dbReference type="CDD" id="cd00798">
    <property type="entry name" value="INT_XerDC_C"/>
    <property type="match status" value="1"/>
</dbReference>
<dbReference type="GO" id="GO:0007059">
    <property type="term" value="P:chromosome segregation"/>
    <property type="evidence" value="ECO:0007669"/>
    <property type="project" value="UniProtKB-UniRule"/>
</dbReference>
<dbReference type="PANTHER" id="PTHR30349">
    <property type="entry name" value="PHAGE INTEGRASE-RELATED"/>
    <property type="match status" value="1"/>
</dbReference>
<dbReference type="InterPro" id="IPR011931">
    <property type="entry name" value="Recomb_XerC"/>
</dbReference>
<evidence type="ECO:0000256" key="3">
    <source>
        <dbReference type="ARBA" id="ARBA00022490"/>
    </source>
</evidence>
<organism evidence="15 16">
    <name type="scientific">Pseudogulbenkiania subflava DSM 22618</name>
    <dbReference type="NCBI Taxonomy" id="1123014"/>
    <lineage>
        <taxon>Bacteria</taxon>
        <taxon>Pseudomonadati</taxon>
        <taxon>Pseudomonadota</taxon>
        <taxon>Betaproteobacteria</taxon>
        <taxon>Neisseriales</taxon>
        <taxon>Chromobacteriaceae</taxon>
        <taxon>Pseudogulbenkiania</taxon>
    </lineage>
</organism>
<dbReference type="InterPro" id="IPR004107">
    <property type="entry name" value="Integrase_SAM-like_N"/>
</dbReference>
<evidence type="ECO:0000256" key="5">
    <source>
        <dbReference type="ARBA" id="ARBA00022829"/>
    </source>
</evidence>
<comment type="similarity">
    <text evidence="2 10">Belongs to the 'phage' integrase family. XerC subfamily.</text>
</comment>
<dbReference type="InterPro" id="IPR002104">
    <property type="entry name" value="Integrase_catalytic"/>
</dbReference>
<dbReference type="InterPro" id="IPR050090">
    <property type="entry name" value="Tyrosine_recombinase_XerCD"/>
</dbReference>
<keyword evidence="16" id="KW-1185">Reference proteome</keyword>
<evidence type="ECO:0000256" key="7">
    <source>
        <dbReference type="ARBA" id="ARBA00023125"/>
    </source>
</evidence>
<comment type="function">
    <text evidence="10">Site-specific tyrosine recombinase, which acts by catalyzing the cutting and rejoining of the recombining DNA molecules. The XerC-XerD complex is essential to convert dimers of the bacterial chromosome into monomers to permit their segregation at cell division. It also contributes to the segregational stability of plasmids.</text>
</comment>
<sequence>MNTGPQDAPDPPPDQGEPPPTSWERRIAGYDQALQLAGKSPHTRSAYRRDLQALAALQGGQDPAALTAQQIRLAVARLHAKGHIGRSLARMLSAWRGFFDWLIEQEKLPANPCHGIRPPKSPKTLPKALPVDATSALLDAPIDSEDDLSLRDQAMFELLYSCGLRLSELTGLNLADLDLSEGLLTAHGKGNKTRILPIGRQARQALEHWLAIRPSLPGEGAVFTGKSGRRLSGRQVEKRLEQWALHHGSDRHVHPHMLRHSFASHLLQSSGDLRAVQELLGHANLSTTQIYTSLDFQHLAKVYDATHPRAKLGESNSQADDET</sequence>
<feature type="domain" description="Core-binding (CB)" evidence="14">
    <location>
        <begin position="21"/>
        <end position="103"/>
    </location>
</feature>
<keyword evidence="5 10" id="KW-0159">Chromosome partition</keyword>
<dbReference type="Gene3D" id="1.10.150.130">
    <property type="match status" value="1"/>
</dbReference>
<proteinExistence type="inferred from homology"/>
<evidence type="ECO:0000256" key="1">
    <source>
        <dbReference type="ARBA" id="ARBA00004496"/>
    </source>
</evidence>
<dbReference type="PANTHER" id="PTHR30349:SF81">
    <property type="entry name" value="TYROSINE RECOMBINASE XERC"/>
    <property type="match status" value="1"/>
</dbReference>
<evidence type="ECO:0000313" key="16">
    <source>
        <dbReference type="Proteomes" id="UP000192920"/>
    </source>
</evidence>
<feature type="compositionally biased region" description="Pro residues" evidence="12">
    <location>
        <begin position="8"/>
        <end position="21"/>
    </location>
</feature>
<evidence type="ECO:0000256" key="9">
    <source>
        <dbReference type="ARBA" id="ARBA00023306"/>
    </source>
</evidence>
<reference evidence="16" key="1">
    <citation type="submission" date="2017-04" db="EMBL/GenBank/DDBJ databases">
        <authorList>
            <person name="Varghese N."/>
            <person name="Submissions S."/>
        </authorList>
    </citation>
    <scope>NUCLEOTIDE SEQUENCE [LARGE SCALE GENOMIC DNA]</scope>
    <source>
        <strain evidence="16">DSM 22618</strain>
    </source>
</reference>
<gene>
    <name evidence="10" type="primary">xerC</name>
    <name evidence="15" type="ORF">SAMN02745746_01377</name>
</gene>
<dbReference type="InterPro" id="IPR010998">
    <property type="entry name" value="Integrase_recombinase_N"/>
</dbReference>
<keyword evidence="6 10" id="KW-0229">DNA integration</keyword>
<feature type="active site" evidence="10">
    <location>
        <position position="259"/>
    </location>
</feature>
<dbReference type="InterPro" id="IPR013762">
    <property type="entry name" value="Integrase-like_cat_sf"/>
</dbReference>
<dbReference type="AlphaFoldDB" id="A0A1Y6BH31"/>
<keyword evidence="4 10" id="KW-0132">Cell division</keyword>
<dbReference type="GO" id="GO:0006313">
    <property type="term" value="P:DNA transposition"/>
    <property type="evidence" value="ECO:0007669"/>
    <property type="project" value="UniProtKB-UniRule"/>
</dbReference>
<dbReference type="STRING" id="1123014.SAMN02745746_01377"/>
<feature type="active site" description="O-(3'-phospho-DNA)-tyrosine intermediate" evidence="10">
    <location>
        <position position="291"/>
    </location>
</feature>
<protein>
    <recommendedName>
        <fullName evidence="10 11">Tyrosine recombinase XerC</fullName>
    </recommendedName>
</protein>
<dbReference type="GO" id="GO:0005737">
    <property type="term" value="C:cytoplasm"/>
    <property type="evidence" value="ECO:0007669"/>
    <property type="project" value="UniProtKB-SubCell"/>
</dbReference>
<feature type="domain" description="Tyr recombinase" evidence="13">
    <location>
        <begin position="124"/>
        <end position="304"/>
    </location>
</feature>
<evidence type="ECO:0000259" key="13">
    <source>
        <dbReference type="PROSITE" id="PS51898"/>
    </source>
</evidence>
<evidence type="ECO:0000256" key="2">
    <source>
        <dbReference type="ARBA" id="ARBA00006657"/>
    </source>
</evidence>
<evidence type="ECO:0000256" key="8">
    <source>
        <dbReference type="ARBA" id="ARBA00023172"/>
    </source>
</evidence>
<evidence type="ECO:0000259" key="14">
    <source>
        <dbReference type="PROSITE" id="PS51900"/>
    </source>
</evidence>
<dbReference type="SUPFAM" id="SSF56349">
    <property type="entry name" value="DNA breaking-rejoining enzymes"/>
    <property type="match status" value="1"/>
</dbReference>
<dbReference type="HAMAP" id="MF_01808">
    <property type="entry name" value="Recomb_XerC_XerD"/>
    <property type="match status" value="1"/>
</dbReference>
<dbReference type="Pfam" id="PF02899">
    <property type="entry name" value="Phage_int_SAM_1"/>
    <property type="match status" value="1"/>
</dbReference>
<dbReference type="GO" id="GO:0051301">
    <property type="term" value="P:cell division"/>
    <property type="evidence" value="ECO:0007669"/>
    <property type="project" value="UniProtKB-UniRule"/>
</dbReference>
<evidence type="ECO:0000256" key="6">
    <source>
        <dbReference type="ARBA" id="ARBA00022908"/>
    </source>
</evidence>
<evidence type="ECO:0000256" key="12">
    <source>
        <dbReference type="SAM" id="MobiDB-lite"/>
    </source>
</evidence>
<comment type="subcellular location">
    <subcellularLocation>
        <location evidence="1 10">Cytoplasm</location>
    </subcellularLocation>
</comment>
<accession>A0A1Y6BH31</accession>
<dbReference type="InterPro" id="IPR023009">
    <property type="entry name" value="Tyrosine_recombinase_XerC/XerD"/>
</dbReference>
<dbReference type="Gene3D" id="1.10.443.10">
    <property type="entry name" value="Intergrase catalytic core"/>
    <property type="match status" value="1"/>
</dbReference>
<keyword evidence="7 10" id="KW-0238">DNA-binding</keyword>